<protein>
    <submittedName>
        <fullName evidence="1">Uncharacterized protein</fullName>
    </submittedName>
</protein>
<dbReference type="AlphaFoldDB" id="A0A9D2ELL5"/>
<comment type="caution">
    <text evidence="1">The sequence shown here is derived from an EMBL/GenBank/DDBJ whole genome shotgun (WGS) entry which is preliminary data.</text>
</comment>
<proteinExistence type="predicted"/>
<reference evidence="1" key="1">
    <citation type="journal article" date="2021" name="PeerJ">
        <title>Extensive microbial diversity within the chicken gut microbiome revealed by metagenomics and culture.</title>
        <authorList>
            <person name="Gilroy R."/>
            <person name="Ravi A."/>
            <person name="Getino M."/>
            <person name="Pursley I."/>
            <person name="Horton D.L."/>
            <person name="Alikhan N.F."/>
            <person name="Baker D."/>
            <person name="Gharbi K."/>
            <person name="Hall N."/>
            <person name="Watson M."/>
            <person name="Adriaenssens E.M."/>
            <person name="Foster-Nyarko E."/>
            <person name="Jarju S."/>
            <person name="Secka A."/>
            <person name="Antonio M."/>
            <person name="Oren A."/>
            <person name="Chaudhuri R.R."/>
            <person name="La Ragione R."/>
            <person name="Hildebrand F."/>
            <person name="Pallen M.J."/>
        </authorList>
    </citation>
    <scope>NUCLEOTIDE SEQUENCE</scope>
    <source>
        <strain evidence="1">CHK179-28034</strain>
    </source>
</reference>
<evidence type="ECO:0000313" key="2">
    <source>
        <dbReference type="Proteomes" id="UP000824049"/>
    </source>
</evidence>
<accession>A0A9D2ELL5</accession>
<name>A0A9D2ELL5_9FIRM</name>
<dbReference type="EMBL" id="DXBR01000076">
    <property type="protein sequence ID" value="HIZ39974.1"/>
    <property type="molecule type" value="Genomic_DNA"/>
</dbReference>
<sequence>MKANDLHEKAYLRYQMHWMLTHGITMDDISETVADWDKAHDYNKSFSKYVEEHGFWNGSLWACFDEFMDAEYKDKDYMKFLLSAEDFQLWLEEHGYGGKVYAKQVSLDLQESPLYYDELCFPDNIVVSGNSHYKEHLTDSFSRVKDALDDGELWEYTDITCNLPKKGGESYSVEELNSIKSLIRSFDYARADNDKIICSLLAIVEGEPWDYMTIRGSGQSDWNTIYYPVNQWTDKSLENFSMEYFNEGTEWIIHDEDYIPSSPDEISGYRTYCHFYSLEGIRKEIAEIEGIEPADIVLYPVTE</sequence>
<gene>
    <name evidence="1" type="ORF">H9968_08635</name>
</gene>
<evidence type="ECO:0000313" key="1">
    <source>
        <dbReference type="EMBL" id="HIZ39974.1"/>
    </source>
</evidence>
<dbReference type="Proteomes" id="UP000824049">
    <property type="component" value="Unassembled WGS sequence"/>
</dbReference>
<organism evidence="1 2">
    <name type="scientific">Candidatus Anaerobutyricum stercoris</name>
    <dbReference type="NCBI Taxonomy" id="2838457"/>
    <lineage>
        <taxon>Bacteria</taxon>
        <taxon>Bacillati</taxon>
        <taxon>Bacillota</taxon>
        <taxon>Clostridia</taxon>
        <taxon>Lachnospirales</taxon>
        <taxon>Lachnospiraceae</taxon>
        <taxon>Anaerobutyricum</taxon>
    </lineage>
</organism>
<reference evidence="1" key="2">
    <citation type="submission" date="2021-04" db="EMBL/GenBank/DDBJ databases">
        <authorList>
            <person name="Gilroy R."/>
        </authorList>
    </citation>
    <scope>NUCLEOTIDE SEQUENCE</scope>
    <source>
        <strain evidence="1">CHK179-28034</strain>
    </source>
</reference>